<keyword evidence="1" id="KW-0479">Metal-binding</keyword>
<protein>
    <recommendedName>
        <fullName evidence="6">THAP-type domain-containing protein</fullName>
    </recommendedName>
</protein>
<name>A0A1X7THR6_AMPQE</name>
<dbReference type="SUPFAM" id="SSF57716">
    <property type="entry name" value="Glucocorticoid receptor-like (DNA-binding domain)"/>
    <property type="match status" value="1"/>
</dbReference>
<dbReference type="InterPro" id="IPR038441">
    <property type="entry name" value="THAP_Znf_sf"/>
</dbReference>
<dbReference type="GO" id="GO:0008270">
    <property type="term" value="F:zinc ion binding"/>
    <property type="evidence" value="ECO:0007669"/>
    <property type="project" value="UniProtKB-KW"/>
</dbReference>
<reference evidence="7" key="1">
    <citation type="submission" date="2017-05" db="UniProtKB">
        <authorList>
            <consortium name="EnsemblMetazoa"/>
        </authorList>
    </citation>
    <scope>IDENTIFICATION</scope>
</reference>
<evidence type="ECO:0000256" key="2">
    <source>
        <dbReference type="ARBA" id="ARBA00022771"/>
    </source>
</evidence>
<dbReference type="EnsemblMetazoa" id="Aqu2.1.14027_001">
    <property type="protein sequence ID" value="Aqu2.1.14027_001"/>
    <property type="gene ID" value="Aqu2.1.14027"/>
</dbReference>
<dbReference type="AlphaFoldDB" id="A0A1X7THR6"/>
<dbReference type="InParanoid" id="A0A1X7THR6"/>
<dbReference type="Pfam" id="PF05485">
    <property type="entry name" value="THAP"/>
    <property type="match status" value="1"/>
</dbReference>
<evidence type="ECO:0000259" key="6">
    <source>
        <dbReference type="PROSITE" id="PS50950"/>
    </source>
</evidence>
<dbReference type="PROSITE" id="PS50950">
    <property type="entry name" value="ZF_THAP"/>
    <property type="match status" value="1"/>
</dbReference>
<dbReference type="InterPro" id="IPR006612">
    <property type="entry name" value="THAP_Znf"/>
</dbReference>
<dbReference type="PANTHER" id="PTHR31751:SF42">
    <property type="entry name" value="PROTEIN CBG10204"/>
    <property type="match status" value="1"/>
</dbReference>
<proteinExistence type="predicted"/>
<feature type="domain" description="THAP-type" evidence="6">
    <location>
        <begin position="1"/>
        <end position="90"/>
    </location>
</feature>
<dbReference type="Gene3D" id="6.20.210.20">
    <property type="entry name" value="THAP domain"/>
    <property type="match status" value="1"/>
</dbReference>
<dbReference type="OMA" id="VHWQQER"/>
<evidence type="ECO:0000256" key="4">
    <source>
        <dbReference type="ARBA" id="ARBA00023125"/>
    </source>
</evidence>
<evidence type="ECO:0000313" key="7">
    <source>
        <dbReference type="EnsemblMetazoa" id="Aqu2.1.14027_001"/>
    </source>
</evidence>
<dbReference type="PANTHER" id="PTHR31751">
    <property type="entry name" value="SI:CH211-108C17.2-RELATED-RELATED"/>
    <property type="match status" value="1"/>
</dbReference>
<keyword evidence="2 5" id="KW-0863">Zinc-finger</keyword>
<keyword evidence="3" id="KW-0862">Zinc</keyword>
<keyword evidence="4 5" id="KW-0238">DNA-binding</keyword>
<organism evidence="7">
    <name type="scientific">Amphimedon queenslandica</name>
    <name type="common">Sponge</name>
    <dbReference type="NCBI Taxonomy" id="400682"/>
    <lineage>
        <taxon>Eukaryota</taxon>
        <taxon>Metazoa</taxon>
        <taxon>Porifera</taxon>
        <taxon>Demospongiae</taxon>
        <taxon>Heteroscleromorpha</taxon>
        <taxon>Haplosclerida</taxon>
        <taxon>Niphatidae</taxon>
        <taxon>Amphimedon</taxon>
    </lineage>
</organism>
<dbReference type="SMART" id="SM00980">
    <property type="entry name" value="THAP"/>
    <property type="match status" value="1"/>
</dbReference>
<dbReference type="SMART" id="SM00692">
    <property type="entry name" value="DM3"/>
    <property type="match status" value="1"/>
</dbReference>
<dbReference type="OrthoDB" id="5967653at2759"/>
<sequence>MPNRCVAYGCSNTSSKSISVFHFPKNDALRKKWTEQVKRTRAEWKGPTRNSVLCSEHFTQDCFEVGKRMCKSFGLETTAKLKKDAVPTSFKRKVTEALEPAAKKPAYEKRERLRVLKATRHLHRSIPPSDPALILTDNYNDTTPEPQPEHLSQSVGTQIERIVTRSVKVQTVCIKAPRKRSASTQTISFPTRSMCDIGVQCDLSGEEPIHVSNESEDVFDDDEEFLISDASSTTSDGSYCNEEMTECVLKDNLNCNFERKYIVCEGALLSLFSSCNHCGSFGVSVTKLVKGTFLRVKKKCNNCKTLATWDSQPLVNEIPECNLLLTAAILFNGCLPEKTLRIFHTIGCATISRSTFFHHQRHFLYQAIFYVWDMKQQAFFVQLADEGTALVLGGDGRADSPGHSAKYGTYSLVELNHNIILDIQLVQSNEVKNSNNMELEGLKRAMTKVNEHGMEISTLITDCHQQISKWLRETHPNIRHHFDVWHLAKGIKKKVNTLAKQQDCEMIREWSKSIINHLYWCAVSTPDGNQDMIHDKWLSLINHIHNKHHHSGLFKKCLHGRICNRAKKKWFKPQSKPSIKIIDLLSKNRLCNQIKKLSPLHQTSGIEAFHSVVIQFAPKLQAFSYKGMLARQKLAALHYNENGNKKQSFTKEGKGQYSISFPKYKQGGHIVRQLKTKSTYSYVKELMDTVLELAKGNKSFVSFFDDNNHQIESPQPLCQVIGVREYMSIMFSRDLF</sequence>
<dbReference type="GO" id="GO:0003677">
    <property type="term" value="F:DNA binding"/>
    <property type="evidence" value="ECO:0007669"/>
    <property type="project" value="UniProtKB-UniRule"/>
</dbReference>
<evidence type="ECO:0000256" key="3">
    <source>
        <dbReference type="ARBA" id="ARBA00022833"/>
    </source>
</evidence>
<evidence type="ECO:0000256" key="5">
    <source>
        <dbReference type="PROSITE-ProRule" id="PRU00309"/>
    </source>
</evidence>
<evidence type="ECO:0000256" key="1">
    <source>
        <dbReference type="ARBA" id="ARBA00022723"/>
    </source>
</evidence>
<dbReference type="eggNOG" id="ENOG502QSS1">
    <property type="taxonomic scope" value="Eukaryota"/>
</dbReference>
<accession>A0A1X7THR6</accession>